<dbReference type="PANTHER" id="PTHR23403:SF1">
    <property type="entry name" value="TREHALASE"/>
    <property type="match status" value="1"/>
</dbReference>
<comment type="similarity">
    <text evidence="1 4">Belongs to the glycosyl hydrolase 37 family.</text>
</comment>
<keyword evidence="6" id="KW-1185">Reference proteome</keyword>
<dbReference type="OrthoDB" id="3542292at2759"/>
<keyword evidence="2 4" id="KW-0378">Hydrolase</keyword>
<dbReference type="AlphaFoldDB" id="A0A5J4YSN7"/>
<organism evidence="5 6">
    <name type="scientific">Porphyridium purpureum</name>
    <name type="common">Red alga</name>
    <name type="synonym">Porphyridium cruentum</name>
    <dbReference type="NCBI Taxonomy" id="35688"/>
    <lineage>
        <taxon>Eukaryota</taxon>
        <taxon>Rhodophyta</taxon>
        <taxon>Bangiophyceae</taxon>
        <taxon>Porphyridiales</taxon>
        <taxon>Porphyridiaceae</taxon>
        <taxon>Porphyridium</taxon>
    </lineage>
</organism>
<dbReference type="GO" id="GO:0004555">
    <property type="term" value="F:alpha,alpha-trehalase activity"/>
    <property type="evidence" value="ECO:0007669"/>
    <property type="project" value="UniProtKB-EC"/>
</dbReference>
<evidence type="ECO:0000256" key="1">
    <source>
        <dbReference type="ARBA" id="ARBA00005615"/>
    </source>
</evidence>
<dbReference type="PANTHER" id="PTHR23403">
    <property type="entry name" value="TREHALASE"/>
    <property type="match status" value="1"/>
</dbReference>
<evidence type="ECO:0000313" key="5">
    <source>
        <dbReference type="EMBL" id="KAA8494346.1"/>
    </source>
</evidence>
<evidence type="ECO:0000256" key="3">
    <source>
        <dbReference type="ARBA" id="ARBA00023295"/>
    </source>
</evidence>
<dbReference type="Pfam" id="PF01204">
    <property type="entry name" value="Trehalase"/>
    <property type="match status" value="1"/>
</dbReference>
<evidence type="ECO:0000256" key="4">
    <source>
        <dbReference type="RuleBase" id="RU361180"/>
    </source>
</evidence>
<proteinExistence type="inferred from homology"/>
<evidence type="ECO:0000256" key="2">
    <source>
        <dbReference type="ARBA" id="ARBA00022801"/>
    </source>
</evidence>
<dbReference type="PROSITE" id="PS00928">
    <property type="entry name" value="TREHALASE_2"/>
    <property type="match status" value="1"/>
</dbReference>
<dbReference type="InterPro" id="IPR012341">
    <property type="entry name" value="6hp_glycosidase-like_sf"/>
</dbReference>
<evidence type="ECO:0000313" key="6">
    <source>
        <dbReference type="Proteomes" id="UP000324585"/>
    </source>
</evidence>
<dbReference type="PROSITE" id="PS00927">
    <property type="entry name" value="TREHALASE_1"/>
    <property type="match status" value="1"/>
</dbReference>
<dbReference type="Proteomes" id="UP000324585">
    <property type="component" value="Unassembled WGS sequence"/>
</dbReference>
<dbReference type="InterPro" id="IPR001661">
    <property type="entry name" value="Glyco_hydro_37"/>
</dbReference>
<dbReference type="GO" id="GO:0005993">
    <property type="term" value="P:trehalose catabolic process"/>
    <property type="evidence" value="ECO:0007669"/>
    <property type="project" value="TreeGrafter"/>
</dbReference>
<gene>
    <name evidence="5" type="ORF">FVE85_4321</name>
</gene>
<dbReference type="EC" id="3.2.1.28" evidence="4"/>
<dbReference type="InterPro" id="IPR018232">
    <property type="entry name" value="Glyco_hydro_37_CS"/>
</dbReference>
<dbReference type="PRINTS" id="PR00744">
    <property type="entry name" value="GLHYDRLASE37"/>
</dbReference>
<dbReference type="SUPFAM" id="SSF48208">
    <property type="entry name" value="Six-hairpin glycosidases"/>
    <property type="match status" value="1"/>
</dbReference>
<accession>A0A5J4YSN7</accession>
<name>A0A5J4YSN7_PORPP</name>
<dbReference type="OMA" id="YMVDNHG"/>
<dbReference type="Gene3D" id="1.50.10.10">
    <property type="match status" value="1"/>
</dbReference>
<protein>
    <recommendedName>
        <fullName evidence="4">Trehalase</fullName>
        <ecNumber evidence="4">3.2.1.28</ecNumber>
    </recommendedName>
    <alternativeName>
        <fullName evidence="4">Alpha-trehalose glucohydrolase</fullName>
    </alternativeName>
</protein>
<dbReference type="InterPro" id="IPR008928">
    <property type="entry name" value="6-hairpin_glycosidase_sf"/>
</dbReference>
<sequence>MDDALRERNPLHGFFCNERILRVVACVPAPRHAHLLHDFKAFVDAALITDVHEARAEFLHLAEWLERLERLEAGAGEEAIIGAPSDSIDALSGALDDALDRHLELGALRLHAPPPLDRHELEVQRGPGTDWVARLVPQQDSTTKRAWVVRLDEIWDELRRVTVPGDATRSSLIELPHAFSVPGGRFQEAYYWDSYWVVKGLLICRRFGCAERIVRNFLFLVQHFGFVPNGNRLYYLNRSQPPLLTLMVAEIVHALDADGQVERALGLASESVPLLLREHQFWRTHRAVDTYPPLSQYRVPTECPRPESFRDDWTSGSAFARTSASEVTPSDQQRRLYTDLASAAESGMDFTSRWMALGADPDATLRKITDDQMNRDHKQALTRTTTLVPVCLNSILVKVERGIASLCRWMLHKQEMHVQQQMGAELNLNLAGVAEEMDLLAASRQDAMNALLWDASACTWFDFDLERKTRVTELGPTAASFMPLWAGCLGPDPDDAVAVEKIISALEKSGLVREGGVATTLVCTNEQWDFPNAWPPVQDIIVEGLETVATRHASTRARKLAERIALSVLGTAYAGWQATGFMYEKYDATHTDGKGGGGGEYESAQTGFGWTNGTVLCLIAKYGAQWTPCASTATNVPSP</sequence>
<reference evidence="6" key="1">
    <citation type="journal article" date="2019" name="Nat. Commun.">
        <title>Expansion of phycobilisome linker gene families in mesophilic red algae.</title>
        <authorList>
            <person name="Lee J."/>
            <person name="Kim D."/>
            <person name="Bhattacharya D."/>
            <person name="Yoon H.S."/>
        </authorList>
    </citation>
    <scope>NUCLEOTIDE SEQUENCE [LARGE SCALE GENOMIC DNA]</scope>
    <source>
        <strain evidence="6">CCMP 1328</strain>
    </source>
</reference>
<dbReference type="EMBL" id="VRMN01000005">
    <property type="protein sequence ID" value="KAA8494346.1"/>
    <property type="molecule type" value="Genomic_DNA"/>
</dbReference>
<comment type="catalytic activity">
    <reaction evidence="4">
        <text>alpha,alpha-trehalose + H2O = alpha-D-glucose + beta-D-glucose</text>
        <dbReference type="Rhea" id="RHEA:32675"/>
        <dbReference type="ChEBI" id="CHEBI:15377"/>
        <dbReference type="ChEBI" id="CHEBI:15903"/>
        <dbReference type="ChEBI" id="CHEBI:16551"/>
        <dbReference type="ChEBI" id="CHEBI:17925"/>
        <dbReference type="EC" id="3.2.1.28"/>
    </reaction>
</comment>
<comment type="caution">
    <text evidence="5">The sequence shown here is derived from an EMBL/GenBank/DDBJ whole genome shotgun (WGS) entry which is preliminary data.</text>
</comment>
<keyword evidence="3 4" id="KW-0326">Glycosidase</keyword>